<dbReference type="NCBIfam" id="NF003807">
    <property type="entry name" value="PRK05395.1-4"/>
    <property type="match status" value="1"/>
</dbReference>
<dbReference type="AlphaFoldDB" id="A0A449BEF7"/>
<comment type="pathway">
    <text evidence="2 7">Metabolic intermediate biosynthesis; chorismate biosynthesis; chorismate from D-erythrose 4-phosphate and phosphoenolpyruvate: step 3/7.</text>
</comment>
<evidence type="ECO:0000256" key="1">
    <source>
        <dbReference type="ARBA" id="ARBA00001864"/>
    </source>
</evidence>
<dbReference type="GO" id="GO:0003855">
    <property type="term" value="F:3-dehydroquinate dehydratase activity"/>
    <property type="evidence" value="ECO:0007669"/>
    <property type="project" value="UniProtKB-UniRule"/>
</dbReference>
<dbReference type="InterPro" id="IPR001874">
    <property type="entry name" value="DHquinase_II"/>
</dbReference>
<dbReference type="PANTHER" id="PTHR21272:SF3">
    <property type="entry name" value="CATABOLIC 3-DEHYDROQUINASE"/>
    <property type="match status" value="1"/>
</dbReference>
<dbReference type="KEGG" id="aaxa:NCTC10138_01070"/>
<feature type="binding site" evidence="7 9">
    <location>
        <position position="83"/>
    </location>
    <ligand>
        <name>substrate</name>
    </ligand>
</feature>
<gene>
    <name evidence="7 11" type="primary">aroQ</name>
    <name evidence="11" type="ORF">NCTC10138_01070</name>
</gene>
<feature type="binding site" evidence="7 9">
    <location>
        <position position="76"/>
    </location>
    <ligand>
        <name>substrate</name>
    </ligand>
</feature>
<feature type="active site" description="Proton donor" evidence="7 8">
    <location>
        <position position="96"/>
    </location>
</feature>
<feature type="binding site" evidence="7 9">
    <location>
        <position position="107"/>
    </location>
    <ligand>
        <name>substrate</name>
    </ligand>
</feature>
<evidence type="ECO:0000256" key="4">
    <source>
        <dbReference type="ARBA" id="ARBA00011193"/>
    </source>
</evidence>
<dbReference type="GO" id="GO:0009073">
    <property type="term" value="P:aromatic amino acid family biosynthetic process"/>
    <property type="evidence" value="ECO:0007669"/>
    <property type="project" value="UniProtKB-KW"/>
</dbReference>
<evidence type="ECO:0000256" key="8">
    <source>
        <dbReference type="PIRSR" id="PIRSR001399-1"/>
    </source>
</evidence>
<keyword evidence="7" id="KW-0057">Aromatic amino acid biosynthesis</keyword>
<dbReference type="STRING" id="1278311.GCA_000428705_00323"/>
<evidence type="ECO:0000256" key="5">
    <source>
        <dbReference type="ARBA" id="ARBA00012060"/>
    </source>
</evidence>
<dbReference type="HAMAP" id="MF_00169">
    <property type="entry name" value="AroQ"/>
    <property type="match status" value="1"/>
</dbReference>
<proteinExistence type="inferred from homology"/>
<comment type="subunit">
    <text evidence="4 7">Homododecamer.</text>
</comment>
<feature type="site" description="Transition state stabilizer" evidence="7 10">
    <location>
        <position position="17"/>
    </location>
</feature>
<protein>
    <recommendedName>
        <fullName evidence="5 7">3-dehydroquinate dehydratase</fullName>
        <shortName evidence="7">3-dehydroquinase</shortName>
        <ecNumber evidence="5 7">4.2.1.10</ecNumber>
    </recommendedName>
    <alternativeName>
        <fullName evidence="7">Type II DHQase</fullName>
    </alternativeName>
</protein>
<sequence length="139" mass="16311">MKILIINGPNLNMLGKRNTKHYGELTLDEINKLIKKTYPNVKFYFYQTNNEARIIWKLQAMKNIDALIINPAAFTHTSIAIRDMLEIIKIPKVEVHLSDINTREDFRKIDYIKDVVDKVIMGKKENSYIEAVKYLLENK</sequence>
<reference evidence="11 12" key="1">
    <citation type="submission" date="2019-01" db="EMBL/GenBank/DDBJ databases">
        <authorList>
            <consortium name="Pathogen Informatics"/>
        </authorList>
    </citation>
    <scope>NUCLEOTIDE SEQUENCE [LARGE SCALE GENOMIC DNA]</scope>
    <source>
        <strain evidence="11 12">NCTC10138</strain>
    </source>
</reference>
<dbReference type="GO" id="GO:0009423">
    <property type="term" value="P:chorismate biosynthetic process"/>
    <property type="evidence" value="ECO:0007669"/>
    <property type="project" value="UniProtKB-UniRule"/>
</dbReference>
<organism evidence="11 12">
    <name type="scientific">Haploplasma axanthum</name>
    <name type="common">Acholeplasma axanthum</name>
    <dbReference type="NCBI Taxonomy" id="29552"/>
    <lineage>
        <taxon>Bacteria</taxon>
        <taxon>Bacillati</taxon>
        <taxon>Mycoplasmatota</taxon>
        <taxon>Mollicutes</taxon>
        <taxon>Acholeplasmatales</taxon>
        <taxon>Acholeplasmataceae</taxon>
        <taxon>Haploplasma</taxon>
    </lineage>
</organism>
<evidence type="ECO:0000256" key="9">
    <source>
        <dbReference type="PIRSR" id="PIRSR001399-2"/>
    </source>
</evidence>
<dbReference type="Pfam" id="PF01220">
    <property type="entry name" value="DHquinase_II"/>
    <property type="match status" value="1"/>
</dbReference>
<evidence type="ECO:0000256" key="6">
    <source>
        <dbReference type="ARBA" id="ARBA00023239"/>
    </source>
</evidence>
<evidence type="ECO:0000313" key="12">
    <source>
        <dbReference type="Proteomes" id="UP000289841"/>
    </source>
</evidence>
<comment type="catalytic activity">
    <reaction evidence="1 7">
        <text>3-dehydroquinate = 3-dehydroshikimate + H2O</text>
        <dbReference type="Rhea" id="RHEA:21096"/>
        <dbReference type="ChEBI" id="CHEBI:15377"/>
        <dbReference type="ChEBI" id="CHEBI:16630"/>
        <dbReference type="ChEBI" id="CHEBI:32364"/>
        <dbReference type="EC" id="4.2.1.10"/>
    </reaction>
</comment>
<dbReference type="Proteomes" id="UP000289841">
    <property type="component" value="Chromosome"/>
</dbReference>
<dbReference type="SUPFAM" id="SSF52304">
    <property type="entry name" value="Type II 3-dehydroquinate dehydratase"/>
    <property type="match status" value="1"/>
</dbReference>
<keyword evidence="12" id="KW-1185">Reference proteome</keyword>
<comment type="function">
    <text evidence="7">Catalyzes a trans-dehydration via an enolate intermediate.</text>
</comment>
<feature type="binding site" evidence="7 9">
    <location>
        <position position="70"/>
    </location>
    <ligand>
        <name>substrate</name>
    </ligand>
</feature>
<keyword evidence="7" id="KW-0028">Amino-acid biosynthesis</keyword>
<evidence type="ECO:0000256" key="7">
    <source>
        <dbReference type="HAMAP-Rule" id="MF_00169"/>
    </source>
</evidence>
<accession>A0A449BEF7</accession>
<evidence type="ECO:0000256" key="3">
    <source>
        <dbReference type="ARBA" id="ARBA00011037"/>
    </source>
</evidence>
<dbReference type="CDD" id="cd00466">
    <property type="entry name" value="DHQase_II"/>
    <property type="match status" value="1"/>
</dbReference>
<dbReference type="GO" id="GO:0008652">
    <property type="term" value="P:amino acid biosynthetic process"/>
    <property type="evidence" value="ECO:0007669"/>
    <property type="project" value="UniProtKB-KW"/>
</dbReference>
<dbReference type="EC" id="4.2.1.10" evidence="5 7"/>
<dbReference type="OrthoDB" id="9790793at2"/>
<dbReference type="NCBIfam" id="NF003805">
    <property type="entry name" value="PRK05395.1-2"/>
    <property type="match status" value="1"/>
</dbReference>
<evidence type="ECO:0000313" key="11">
    <source>
        <dbReference type="EMBL" id="VEU80690.1"/>
    </source>
</evidence>
<dbReference type="GO" id="GO:0019631">
    <property type="term" value="P:quinate catabolic process"/>
    <property type="evidence" value="ECO:0007669"/>
    <property type="project" value="TreeGrafter"/>
</dbReference>
<evidence type="ECO:0000256" key="2">
    <source>
        <dbReference type="ARBA" id="ARBA00004902"/>
    </source>
</evidence>
<comment type="similarity">
    <text evidence="3 7">Belongs to the type-II 3-dehydroquinase family.</text>
</comment>
<dbReference type="RefSeq" id="WP_026390025.1">
    <property type="nucleotide sequence ID" value="NZ_LR215048.1"/>
</dbReference>
<keyword evidence="6 7" id="KW-0456">Lyase</keyword>
<dbReference type="PANTHER" id="PTHR21272">
    <property type="entry name" value="CATABOLIC 3-DEHYDROQUINASE"/>
    <property type="match status" value="1"/>
</dbReference>
<dbReference type="InterPro" id="IPR036441">
    <property type="entry name" value="DHquinase_II_sf"/>
</dbReference>
<dbReference type="EMBL" id="LR215048">
    <property type="protein sequence ID" value="VEU80690.1"/>
    <property type="molecule type" value="Genomic_DNA"/>
</dbReference>
<dbReference type="UniPathway" id="UPA00053">
    <property type="reaction ID" value="UER00086"/>
</dbReference>
<name>A0A449BEF7_HAPAX</name>
<dbReference type="Gene3D" id="3.40.50.9100">
    <property type="entry name" value="Dehydroquinase, class II"/>
    <property type="match status" value="1"/>
</dbReference>
<evidence type="ECO:0000256" key="10">
    <source>
        <dbReference type="PIRSR" id="PIRSR001399-3"/>
    </source>
</evidence>
<feature type="active site" description="Proton acceptor" evidence="7 8">
    <location>
        <position position="22"/>
    </location>
</feature>
<feature type="binding site" evidence="7 9">
    <location>
        <begin position="97"/>
        <end position="98"/>
    </location>
    <ligand>
        <name>substrate</name>
    </ligand>
</feature>
<dbReference type="PIRSF" id="PIRSF001399">
    <property type="entry name" value="DHquinase_II"/>
    <property type="match status" value="1"/>
</dbReference>